<evidence type="ECO:0000259" key="4">
    <source>
        <dbReference type="Pfam" id="PF17802"/>
    </source>
</evidence>
<name>N9XRU6_9CLOT</name>
<dbReference type="InterPro" id="IPR041033">
    <property type="entry name" value="SpaA_PFL_dom_1"/>
</dbReference>
<dbReference type="PANTHER" id="PTHR36108:SF13">
    <property type="entry name" value="COLOSSIN-B-RELATED"/>
    <property type="match status" value="1"/>
</dbReference>
<comment type="caution">
    <text evidence="5">The sequence shown here is derived from an EMBL/GenBank/DDBJ whole genome shotgun (WGS) entry which is preliminary data.</text>
</comment>
<dbReference type="SUPFAM" id="SSF49478">
    <property type="entry name" value="Cna protein B-type domain"/>
    <property type="match status" value="3"/>
</dbReference>
<keyword evidence="6" id="KW-1185">Reference proteome</keyword>
<evidence type="ECO:0000256" key="3">
    <source>
        <dbReference type="ARBA" id="ARBA00022729"/>
    </source>
</evidence>
<feature type="domain" description="SpaA-like prealbumin fold" evidence="4">
    <location>
        <begin position="61"/>
        <end position="134"/>
    </location>
</feature>
<evidence type="ECO:0000313" key="5">
    <source>
        <dbReference type="EMBL" id="ENY98326.1"/>
    </source>
</evidence>
<dbReference type="RefSeq" id="WP_002599813.1">
    <property type="nucleotide sequence ID" value="NZ_KB850965.1"/>
</dbReference>
<feature type="non-terminal residue" evidence="5">
    <location>
        <position position="203"/>
    </location>
</feature>
<dbReference type="InterPro" id="IPR013783">
    <property type="entry name" value="Ig-like_fold"/>
</dbReference>
<feature type="non-terminal residue" evidence="5">
    <location>
        <position position="1"/>
    </location>
</feature>
<proteinExistence type="inferred from homology"/>
<sequence>VTTDKAGVATLNNIPWGTYTVRETKAPIGYELSGKEQTITIDANNVSNVQNLTFSDKKILGSLVITKTDEKGNVLSGAEFMVTGPNGFKKEVTTDSKGIASLDNIEWGTYKVQEIKAPEGYNLNSVAQTVEVSKFTVGQPQKLIFKDSKMLGSLVITKVGNDGAKLSGAEFTVEGPNGYKQVVTTDKDGVATLNNIPWGTYEI</sequence>
<protein>
    <recommendedName>
        <fullName evidence="4">SpaA-like prealbumin fold domain-containing protein</fullName>
    </recommendedName>
</protein>
<accession>N9XRU6</accession>
<gene>
    <name evidence="5" type="ORF">HMPREF1092_03373</name>
</gene>
<organism evidence="5 6">
    <name type="scientific">Clostridium thermobutyricum</name>
    <dbReference type="NCBI Taxonomy" id="29372"/>
    <lineage>
        <taxon>Bacteria</taxon>
        <taxon>Bacillati</taxon>
        <taxon>Bacillota</taxon>
        <taxon>Clostridia</taxon>
        <taxon>Eubacteriales</taxon>
        <taxon>Clostridiaceae</taxon>
        <taxon>Clostridium</taxon>
    </lineage>
</organism>
<comment type="similarity">
    <text evidence="1">Belongs to the serine-aspartate repeat-containing protein (SDr) family.</text>
</comment>
<dbReference type="HOGENOM" id="CLU_1351372_0_0_9"/>
<evidence type="ECO:0000256" key="2">
    <source>
        <dbReference type="ARBA" id="ARBA00022525"/>
    </source>
</evidence>
<dbReference type="Gene3D" id="2.60.40.10">
    <property type="entry name" value="Immunoglobulins"/>
    <property type="match status" value="3"/>
</dbReference>
<dbReference type="Pfam" id="PF17802">
    <property type="entry name" value="SpaA"/>
    <property type="match status" value="3"/>
</dbReference>
<reference evidence="5 6" key="1">
    <citation type="submission" date="2013-01" db="EMBL/GenBank/DDBJ databases">
        <title>The Genome Sequence of Clostridium colicanis 209318.</title>
        <authorList>
            <consortium name="The Broad Institute Genome Sequencing Platform"/>
            <person name="Earl A."/>
            <person name="Ward D."/>
            <person name="Feldgarden M."/>
            <person name="Gevers D."/>
            <person name="Courvalin P."/>
            <person name="Lambert T."/>
            <person name="Walker B."/>
            <person name="Young S.K."/>
            <person name="Zeng Q."/>
            <person name="Gargeya S."/>
            <person name="Fitzgerald M."/>
            <person name="Haas B."/>
            <person name="Abouelleil A."/>
            <person name="Alvarado L."/>
            <person name="Arachchi H.M."/>
            <person name="Berlin A.M."/>
            <person name="Chapman S.B."/>
            <person name="Dewar J."/>
            <person name="Goldberg J."/>
            <person name="Griggs A."/>
            <person name="Gujja S."/>
            <person name="Hansen M."/>
            <person name="Howarth C."/>
            <person name="Imamovic A."/>
            <person name="Larimer J."/>
            <person name="McCowan C."/>
            <person name="Murphy C."/>
            <person name="Neiman D."/>
            <person name="Pearson M."/>
            <person name="Priest M."/>
            <person name="Roberts A."/>
            <person name="Saif S."/>
            <person name="Shea T."/>
            <person name="Sisk P."/>
            <person name="Sykes S."/>
            <person name="Wortman J."/>
            <person name="Nusbaum C."/>
            <person name="Birren B."/>
        </authorList>
    </citation>
    <scope>NUCLEOTIDE SEQUENCE [LARGE SCALE GENOMIC DNA]</scope>
    <source>
        <strain evidence="5 6">209318</strain>
    </source>
</reference>
<dbReference type="AlphaFoldDB" id="N9XRU6"/>
<dbReference type="EMBL" id="AGYT01000031">
    <property type="protein sequence ID" value="ENY98326.1"/>
    <property type="molecule type" value="Genomic_DNA"/>
</dbReference>
<dbReference type="Proteomes" id="UP000013097">
    <property type="component" value="Unassembled WGS sequence"/>
</dbReference>
<feature type="domain" description="SpaA-like prealbumin fold" evidence="4">
    <location>
        <begin position="152"/>
        <end position="203"/>
    </location>
</feature>
<evidence type="ECO:0000256" key="1">
    <source>
        <dbReference type="ARBA" id="ARBA00007257"/>
    </source>
</evidence>
<feature type="domain" description="SpaA-like prealbumin fold" evidence="4">
    <location>
        <begin position="1"/>
        <end position="49"/>
    </location>
</feature>
<evidence type="ECO:0000313" key="6">
    <source>
        <dbReference type="Proteomes" id="UP000013097"/>
    </source>
</evidence>
<dbReference type="eggNOG" id="COG4932">
    <property type="taxonomic scope" value="Bacteria"/>
</dbReference>
<keyword evidence="3" id="KW-0732">Signal</keyword>
<keyword evidence="2" id="KW-0964">Secreted</keyword>
<dbReference type="PANTHER" id="PTHR36108">
    <property type="entry name" value="COLOSSIN-B-RELATED"/>
    <property type="match status" value="1"/>
</dbReference>